<protein>
    <submittedName>
        <fullName evidence="1">Uncharacterized protein</fullName>
    </submittedName>
</protein>
<evidence type="ECO:0000313" key="1">
    <source>
        <dbReference type="EMBL" id="CAI6093158.1"/>
    </source>
</evidence>
<keyword evidence="2" id="KW-1185">Reference proteome</keyword>
<accession>A0AA35M9R4</accession>
<name>A0AA35M9R4_9HYPO</name>
<sequence>MDGQARGDLEGAADLPAVPAAGRAGEVLVVLGRELEDLGVLDHEGGLAGHAVALGLDLLKLGDIDLEDLAGLGLVKGWLLGLNTVSNCLVLSLGGGGVGTHVVERQVDSALESTVNLPNSVGRQEEEPIVVLENSQEDGNEGVALHVCKTENVLERRFDFVGGETEVAARNHEQGLAVLHRDSLSGRRLTHTGHTILVGALNGRVGVAALEGLALEVGHDEPPDHVLVVGLDAQVLEHVGLAAHGVEEVEVDGEEATLAEDVGEHALGDEDEVLVAELEEGRVGLEGAGALDADAEEGVLVQVIAALADLDAVRLLDDLGLGVGQGLAVAVEPVLDGHLVVLGLAVHRVVDGELVEAGAPVGHLLVRLAEIDDHVALDELGVAHLLVVLAVEDLIIGIVTVAVRGWVPGQRPSAVLLVSVVKEVDELAALALERVDELLVPMAVADGEDVERVDLALADEGLDGELLADGTERAAVVVNVIGLDLEVVAVIVAAEEVVTKLPSQGTVCDLGLGNRDLAVNVLIDVGVDRLKRLSVILVITALLIFI</sequence>
<proteinExistence type="predicted"/>
<gene>
    <name evidence="1" type="ORF">CCHLO57077_00000214</name>
</gene>
<dbReference type="AlphaFoldDB" id="A0AA35M9R4"/>
<dbReference type="Proteomes" id="UP001160390">
    <property type="component" value="Unassembled WGS sequence"/>
</dbReference>
<organism evidence="1 2">
    <name type="scientific">Clonostachys chloroleuca</name>
    <dbReference type="NCBI Taxonomy" id="1926264"/>
    <lineage>
        <taxon>Eukaryota</taxon>
        <taxon>Fungi</taxon>
        <taxon>Dikarya</taxon>
        <taxon>Ascomycota</taxon>
        <taxon>Pezizomycotina</taxon>
        <taxon>Sordariomycetes</taxon>
        <taxon>Hypocreomycetidae</taxon>
        <taxon>Hypocreales</taxon>
        <taxon>Bionectriaceae</taxon>
        <taxon>Clonostachys</taxon>
    </lineage>
</organism>
<reference evidence="1" key="1">
    <citation type="submission" date="2023-01" db="EMBL/GenBank/DDBJ databases">
        <authorList>
            <person name="Piombo E."/>
        </authorList>
    </citation>
    <scope>NUCLEOTIDE SEQUENCE</scope>
</reference>
<comment type="caution">
    <text evidence="1">The sequence shown here is derived from an EMBL/GenBank/DDBJ whole genome shotgun (WGS) entry which is preliminary data.</text>
</comment>
<evidence type="ECO:0000313" key="2">
    <source>
        <dbReference type="Proteomes" id="UP001160390"/>
    </source>
</evidence>
<dbReference type="EMBL" id="CABFNP030001245">
    <property type="protein sequence ID" value="CAI6093158.1"/>
    <property type="molecule type" value="Genomic_DNA"/>
</dbReference>